<dbReference type="InterPro" id="IPR036641">
    <property type="entry name" value="HPT_dom_sf"/>
</dbReference>
<dbReference type="Proteomes" id="UP000033514">
    <property type="component" value="Unassembled WGS sequence"/>
</dbReference>
<gene>
    <name evidence="3" type="ORF">VW35_05470</name>
</gene>
<accession>A0A0F5LDG6</accession>
<dbReference type="Gene3D" id="1.20.120.160">
    <property type="entry name" value="HPT domain"/>
    <property type="match status" value="1"/>
</dbReference>
<dbReference type="PATRIC" id="fig|361041.3.peg.408"/>
<evidence type="ECO:0000313" key="3">
    <source>
        <dbReference type="EMBL" id="KKB80436.1"/>
    </source>
</evidence>
<keyword evidence="1" id="KW-0902">Two-component regulatory system</keyword>
<keyword evidence="4" id="KW-1185">Reference proteome</keyword>
<dbReference type="AlphaFoldDB" id="A0A0F5LDG6"/>
<name>A0A0F5LDG6_9HYPH</name>
<evidence type="ECO:0000259" key="2">
    <source>
        <dbReference type="Pfam" id="PF01627"/>
    </source>
</evidence>
<dbReference type="GO" id="GO:0004672">
    <property type="term" value="F:protein kinase activity"/>
    <property type="evidence" value="ECO:0007669"/>
    <property type="project" value="UniProtKB-ARBA"/>
</dbReference>
<protein>
    <recommendedName>
        <fullName evidence="2">HPt domain-containing protein</fullName>
    </recommendedName>
</protein>
<evidence type="ECO:0000256" key="1">
    <source>
        <dbReference type="ARBA" id="ARBA00023012"/>
    </source>
</evidence>
<proteinExistence type="predicted"/>
<feature type="domain" description="HPt" evidence="2">
    <location>
        <begin position="42"/>
        <end position="119"/>
    </location>
</feature>
<dbReference type="RefSeq" id="WP_046142521.1">
    <property type="nucleotide sequence ID" value="NZ_LAJG01000014.1"/>
</dbReference>
<dbReference type="SUPFAM" id="SSF47226">
    <property type="entry name" value="Histidine-containing phosphotransfer domain, HPT domain"/>
    <property type="match status" value="1"/>
</dbReference>
<dbReference type="EMBL" id="LAJG01000014">
    <property type="protein sequence ID" value="KKB80436.1"/>
    <property type="molecule type" value="Genomic_DNA"/>
</dbReference>
<organism evidence="3 4">
    <name type="scientific">Devosia soli</name>
    <dbReference type="NCBI Taxonomy" id="361041"/>
    <lineage>
        <taxon>Bacteria</taxon>
        <taxon>Pseudomonadati</taxon>
        <taxon>Pseudomonadota</taxon>
        <taxon>Alphaproteobacteria</taxon>
        <taxon>Hyphomicrobiales</taxon>
        <taxon>Devosiaceae</taxon>
        <taxon>Devosia</taxon>
    </lineage>
</organism>
<dbReference type="GO" id="GO:0000160">
    <property type="term" value="P:phosphorelay signal transduction system"/>
    <property type="evidence" value="ECO:0007669"/>
    <property type="project" value="UniProtKB-KW"/>
</dbReference>
<dbReference type="Pfam" id="PF01627">
    <property type="entry name" value="Hpt"/>
    <property type="match status" value="1"/>
</dbReference>
<comment type="caution">
    <text evidence="3">The sequence shown here is derived from an EMBL/GenBank/DDBJ whole genome shotgun (WGS) entry which is preliminary data.</text>
</comment>
<evidence type="ECO:0000313" key="4">
    <source>
        <dbReference type="Proteomes" id="UP000033514"/>
    </source>
</evidence>
<dbReference type="STRING" id="361041.VW35_05470"/>
<reference evidence="3 4" key="1">
    <citation type="submission" date="2015-03" db="EMBL/GenBank/DDBJ databases">
        <authorList>
            <person name="Hassan Y.I."/>
            <person name="Lepp D."/>
            <person name="Zhou T."/>
        </authorList>
    </citation>
    <scope>NUCLEOTIDE SEQUENCE [LARGE SCALE GENOMIC DNA]</scope>
    <source>
        <strain evidence="3 4">GH2-10</strain>
    </source>
</reference>
<sequence length="131" mass="14268">MPPASPAAKTETLTETTTRAVRPVDLVHLAKQCLGDESLELEVLRLFDTTLKTYYEKLQLAASFDDIALVLHSIKGAASGVGAWSIADIAKAMEHEMRSGRPLTQERIADLGLMVEDVRGFIARMVTNEAA</sequence>
<dbReference type="InterPro" id="IPR008207">
    <property type="entry name" value="Sig_transdc_His_kin_Hpt_dom"/>
</dbReference>